<organism evidence="1 2">
    <name type="scientific">Bacillus cereus</name>
    <dbReference type="NCBI Taxonomy" id="1396"/>
    <lineage>
        <taxon>Bacteria</taxon>
        <taxon>Bacillati</taxon>
        <taxon>Bacillota</taxon>
        <taxon>Bacilli</taxon>
        <taxon>Bacillales</taxon>
        <taxon>Bacillaceae</taxon>
        <taxon>Bacillus</taxon>
        <taxon>Bacillus cereus group</taxon>
    </lineage>
</organism>
<dbReference type="AlphaFoldDB" id="A0A2B9DKP9"/>
<name>A0A2B9DKP9_BACCE</name>
<dbReference type="EMBL" id="NUHO01000049">
    <property type="protein sequence ID" value="PGM93268.1"/>
    <property type="molecule type" value="Genomic_DNA"/>
</dbReference>
<proteinExistence type="predicted"/>
<sequence>MDLITISTEDTITISKYRSLTQEEESQRKAISKTAGYLQRLLLYSMEGRERTLAFREVLIDEKLPFLKINTEFYIVLSFFYLFDEYSYSGAKIWGDSYSRKIKEYRKNKFDNDMNFLLVRQMRNHQTHFSNVVGQQTNGEYFILKRDIAASPKIIDKLKPYLEQIEKISLTSVIDYIENFFIQTHIDIRKMFEHEIATVLDYIDEFEKEMLVNGIKGKFAFADYIKNVEENPMNIKVNQVSEFNILRSTLTQKWKRSK</sequence>
<dbReference type="RefSeq" id="WP_098777130.1">
    <property type="nucleotide sequence ID" value="NZ_NUHO01000049.1"/>
</dbReference>
<evidence type="ECO:0000313" key="2">
    <source>
        <dbReference type="Proteomes" id="UP000222054"/>
    </source>
</evidence>
<reference evidence="1 2" key="1">
    <citation type="submission" date="2017-09" db="EMBL/GenBank/DDBJ databases">
        <title>Large-scale bioinformatics analysis of Bacillus genomes uncovers conserved roles of natural products in bacterial physiology.</title>
        <authorList>
            <consortium name="Agbiome Team Llc"/>
            <person name="Bleich R.M."/>
            <person name="Grubbs K.J."/>
            <person name="Santa Maria K.C."/>
            <person name="Allen S.E."/>
            <person name="Farag S."/>
            <person name="Shank E.A."/>
            <person name="Bowers A."/>
        </authorList>
    </citation>
    <scope>NUCLEOTIDE SEQUENCE [LARGE SCALE GENOMIC DNA]</scope>
    <source>
        <strain evidence="1 2">AFS053130</strain>
    </source>
</reference>
<accession>A0A2B9DKP9</accession>
<protein>
    <submittedName>
        <fullName evidence="1">Uncharacterized protein</fullName>
    </submittedName>
</protein>
<gene>
    <name evidence="1" type="ORF">CN958_12775</name>
</gene>
<evidence type="ECO:0000313" key="1">
    <source>
        <dbReference type="EMBL" id="PGM93268.1"/>
    </source>
</evidence>
<comment type="caution">
    <text evidence="1">The sequence shown here is derived from an EMBL/GenBank/DDBJ whole genome shotgun (WGS) entry which is preliminary data.</text>
</comment>
<dbReference type="Proteomes" id="UP000222054">
    <property type="component" value="Unassembled WGS sequence"/>
</dbReference>